<keyword evidence="5 10" id="KW-0489">Methyltransferase</keyword>
<organism evidence="12 13">
    <name type="scientific">Leptospira fletcheri</name>
    <dbReference type="NCBI Taxonomy" id="2484981"/>
    <lineage>
        <taxon>Bacteria</taxon>
        <taxon>Pseudomonadati</taxon>
        <taxon>Spirochaetota</taxon>
        <taxon>Spirochaetia</taxon>
        <taxon>Leptospirales</taxon>
        <taxon>Leptospiraceae</taxon>
        <taxon>Leptospira</taxon>
    </lineage>
</organism>
<dbReference type="SUPFAM" id="SSF75217">
    <property type="entry name" value="alpha/beta knot"/>
    <property type="match status" value="1"/>
</dbReference>
<dbReference type="InterPro" id="IPR006700">
    <property type="entry name" value="RsmE"/>
</dbReference>
<evidence type="ECO:0000256" key="4">
    <source>
        <dbReference type="ARBA" id="ARBA00022552"/>
    </source>
</evidence>
<dbReference type="AlphaFoldDB" id="A0A4R9GJP4"/>
<accession>A0A4R9GJP4</accession>
<dbReference type="CDD" id="cd18084">
    <property type="entry name" value="RsmE-like"/>
    <property type="match status" value="1"/>
</dbReference>
<dbReference type="InterPro" id="IPR029028">
    <property type="entry name" value="Alpha/beta_knot_MTases"/>
</dbReference>
<comment type="subcellular location">
    <subcellularLocation>
        <location evidence="1 10">Cytoplasm</location>
    </subcellularLocation>
</comment>
<evidence type="ECO:0000313" key="13">
    <source>
        <dbReference type="Proteomes" id="UP000298458"/>
    </source>
</evidence>
<dbReference type="Gene3D" id="3.40.1280.10">
    <property type="match status" value="1"/>
</dbReference>
<dbReference type="NCBIfam" id="TIGR00046">
    <property type="entry name" value="RsmE family RNA methyltransferase"/>
    <property type="match status" value="1"/>
</dbReference>
<sequence length="258" mass="29765">MNLLLLTPEELIRDSEYSVRDRQRVDHILNILKKREGESVRAGILNESLGSFRITAVREREIKGSYRRILFATPRAPKLVLFSALQRPPTVEKILQLAGTWGISEIGFFNSELSRKEYLTSPVWRAENLSTELRLGMEQGRNVFEPRMRLFFSRPQDGKKPVLTDDWKAELSSFPGKLFYLDRKGESLASLTEFENENTTRAFLLGPEPGWSRKEKEGFRKVGALPIRLSRSVLRSEQALAFLLSQQEEILERKGIRK</sequence>
<dbReference type="InterPro" id="IPR029026">
    <property type="entry name" value="tRNA_m1G_MTases_N"/>
</dbReference>
<comment type="caution">
    <text evidence="12">The sequence shown here is derived from an EMBL/GenBank/DDBJ whole genome shotgun (WGS) entry which is preliminary data.</text>
</comment>
<protein>
    <recommendedName>
        <fullName evidence="10">Ribosomal RNA small subunit methyltransferase E</fullName>
        <ecNumber evidence="10">2.1.1.193</ecNumber>
    </recommendedName>
</protein>
<evidence type="ECO:0000256" key="7">
    <source>
        <dbReference type="ARBA" id="ARBA00022691"/>
    </source>
</evidence>
<evidence type="ECO:0000256" key="2">
    <source>
        <dbReference type="ARBA" id="ARBA00005528"/>
    </source>
</evidence>
<dbReference type="EMBL" id="RQET01000001">
    <property type="protein sequence ID" value="TGK13900.1"/>
    <property type="molecule type" value="Genomic_DNA"/>
</dbReference>
<dbReference type="OrthoDB" id="344692at2"/>
<evidence type="ECO:0000256" key="3">
    <source>
        <dbReference type="ARBA" id="ARBA00022490"/>
    </source>
</evidence>
<keyword evidence="3 10" id="KW-0963">Cytoplasm</keyword>
<evidence type="ECO:0000256" key="5">
    <source>
        <dbReference type="ARBA" id="ARBA00022603"/>
    </source>
</evidence>
<dbReference type="GO" id="GO:0070475">
    <property type="term" value="P:rRNA base methylation"/>
    <property type="evidence" value="ECO:0007669"/>
    <property type="project" value="TreeGrafter"/>
</dbReference>
<evidence type="ECO:0000256" key="9">
    <source>
        <dbReference type="ARBA" id="ARBA00047944"/>
    </source>
</evidence>
<keyword evidence="4 10" id="KW-0698">rRNA processing</keyword>
<dbReference type="PANTHER" id="PTHR30027:SF3">
    <property type="entry name" value="16S RRNA (URACIL(1498)-N(3))-METHYLTRANSFERASE"/>
    <property type="match status" value="1"/>
</dbReference>
<keyword evidence="7 10" id="KW-0949">S-adenosyl-L-methionine</keyword>
<evidence type="ECO:0000256" key="10">
    <source>
        <dbReference type="PIRNR" id="PIRNR015601"/>
    </source>
</evidence>
<keyword evidence="13" id="KW-1185">Reference proteome</keyword>
<feature type="domain" description="Ribosomal RNA small subunit methyltransferase E methyltransferase" evidence="11">
    <location>
        <begin position="77"/>
        <end position="245"/>
    </location>
</feature>
<comment type="similarity">
    <text evidence="2 10">Belongs to the RNA methyltransferase RsmE family.</text>
</comment>
<evidence type="ECO:0000259" key="11">
    <source>
        <dbReference type="Pfam" id="PF04452"/>
    </source>
</evidence>
<dbReference type="PIRSF" id="PIRSF015601">
    <property type="entry name" value="MTase_slr0722"/>
    <property type="match status" value="1"/>
</dbReference>
<comment type="catalytic activity">
    <reaction evidence="9 10">
        <text>uridine(1498) in 16S rRNA + S-adenosyl-L-methionine = N(3)-methyluridine(1498) in 16S rRNA + S-adenosyl-L-homocysteine + H(+)</text>
        <dbReference type="Rhea" id="RHEA:42920"/>
        <dbReference type="Rhea" id="RHEA-COMP:10283"/>
        <dbReference type="Rhea" id="RHEA-COMP:10284"/>
        <dbReference type="ChEBI" id="CHEBI:15378"/>
        <dbReference type="ChEBI" id="CHEBI:57856"/>
        <dbReference type="ChEBI" id="CHEBI:59789"/>
        <dbReference type="ChEBI" id="CHEBI:65315"/>
        <dbReference type="ChEBI" id="CHEBI:74502"/>
        <dbReference type="EC" id="2.1.1.193"/>
    </reaction>
</comment>
<proteinExistence type="inferred from homology"/>
<dbReference type="GO" id="GO:0070042">
    <property type="term" value="F:rRNA (uridine-N3-)-methyltransferase activity"/>
    <property type="evidence" value="ECO:0007669"/>
    <property type="project" value="TreeGrafter"/>
</dbReference>
<evidence type="ECO:0000256" key="8">
    <source>
        <dbReference type="ARBA" id="ARBA00025699"/>
    </source>
</evidence>
<dbReference type="Proteomes" id="UP000298458">
    <property type="component" value="Unassembled WGS sequence"/>
</dbReference>
<comment type="function">
    <text evidence="8 10">Specifically methylates the N3 position of the uracil ring of uridine 1498 (m3U1498) in 16S rRNA. Acts on the fully assembled 30S ribosomal subunit.</text>
</comment>
<dbReference type="Pfam" id="PF04452">
    <property type="entry name" value="Methyltrans_RNA"/>
    <property type="match status" value="1"/>
</dbReference>
<evidence type="ECO:0000256" key="6">
    <source>
        <dbReference type="ARBA" id="ARBA00022679"/>
    </source>
</evidence>
<dbReference type="PANTHER" id="PTHR30027">
    <property type="entry name" value="RIBOSOMAL RNA SMALL SUBUNIT METHYLTRANSFERASE E"/>
    <property type="match status" value="1"/>
</dbReference>
<keyword evidence="6 10" id="KW-0808">Transferase</keyword>
<dbReference type="InterPro" id="IPR046886">
    <property type="entry name" value="RsmE_MTase_dom"/>
</dbReference>
<dbReference type="GO" id="GO:0005737">
    <property type="term" value="C:cytoplasm"/>
    <property type="evidence" value="ECO:0007669"/>
    <property type="project" value="UniProtKB-SubCell"/>
</dbReference>
<reference evidence="12" key="1">
    <citation type="journal article" date="2019" name="PLoS Negl. Trop. Dis.">
        <title>Revisiting the worldwide diversity of Leptospira species in the environment.</title>
        <authorList>
            <person name="Vincent A.T."/>
            <person name="Schiettekatte O."/>
            <person name="Bourhy P."/>
            <person name="Veyrier F.J."/>
            <person name="Picardeau M."/>
        </authorList>
    </citation>
    <scope>NUCLEOTIDE SEQUENCE [LARGE SCALE GENOMIC DNA]</scope>
    <source>
        <strain evidence="12">SSW15</strain>
    </source>
</reference>
<evidence type="ECO:0000256" key="1">
    <source>
        <dbReference type="ARBA" id="ARBA00004496"/>
    </source>
</evidence>
<gene>
    <name evidence="12" type="ORF">EHO60_00665</name>
</gene>
<dbReference type="RefSeq" id="WP_135766241.1">
    <property type="nucleotide sequence ID" value="NZ_RQET01000001.1"/>
</dbReference>
<name>A0A4R9GJP4_9LEPT</name>
<evidence type="ECO:0000313" key="12">
    <source>
        <dbReference type="EMBL" id="TGK13900.1"/>
    </source>
</evidence>
<dbReference type="EC" id="2.1.1.193" evidence="10"/>